<dbReference type="PANTHER" id="PTHR46082:SF6">
    <property type="entry name" value="AAA+ ATPASE DOMAIN-CONTAINING PROTEIN-RELATED"/>
    <property type="match status" value="1"/>
</dbReference>
<dbReference type="AlphaFoldDB" id="U1FXK4"/>
<evidence type="ECO:0000313" key="3">
    <source>
        <dbReference type="EMBL" id="ERF69612.1"/>
    </source>
</evidence>
<dbReference type="InterPro" id="IPR053137">
    <property type="entry name" value="NLR-like"/>
</dbReference>
<dbReference type="Proteomes" id="UP000019373">
    <property type="component" value="Unassembled WGS sequence"/>
</dbReference>
<organism evidence="3 4">
    <name type="scientific">Endocarpon pusillum (strain Z07020 / HMAS-L-300199)</name>
    <name type="common">Lichen-forming fungus</name>
    <dbReference type="NCBI Taxonomy" id="1263415"/>
    <lineage>
        <taxon>Eukaryota</taxon>
        <taxon>Fungi</taxon>
        <taxon>Dikarya</taxon>
        <taxon>Ascomycota</taxon>
        <taxon>Pezizomycotina</taxon>
        <taxon>Eurotiomycetes</taxon>
        <taxon>Chaetothyriomycetidae</taxon>
        <taxon>Verrucariales</taxon>
        <taxon>Verrucariaceae</taxon>
        <taxon>Endocarpon</taxon>
    </lineage>
</organism>
<evidence type="ECO:0000256" key="1">
    <source>
        <dbReference type="SAM" id="MobiDB-lite"/>
    </source>
</evidence>
<protein>
    <recommendedName>
        <fullName evidence="2">NACHT-NTPase and P-loop NTPases N-terminal domain-containing protein</fullName>
    </recommendedName>
</protein>
<dbReference type="Gene3D" id="3.40.50.300">
    <property type="entry name" value="P-loop containing nucleotide triphosphate hydrolases"/>
    <property type="match status" value="1"/>
</dbReference>
<dbReference type="InterPro" id="IPR027417">
    <property type="entry name" value="P-loop_NTPase"/>
</dbReference>
<dbReference type="InterPro" id="IPR031352">
    <property type="entry name" value="SesA"/>
</dbReference>
<dbReference type="SUPFAM" id="SSF48452">
    <property type="entry name" value="TPR-like"/>
    <property type="match status" value="4"/>
</dbReference>
<dbReference type="PRINTS" id="PR00381">
    <property type="entry name" value="KINESINLIGHT"/>
</dbReference>
<dbReference type="Pfam" id="PF13374">
    <property type="entry name" value="TPR_10"/>
    <property type="match status" value="7"/>
</dbReference>
<dbReference type="OMA" id="NCPLHEF"/>
<dbReference type="Pfam" id="PF17107">
    <property type="entry name" value="SesA"/>
    <property type="match status" value="1"/>
</dbReference>
<reference evidence="4" key="1">
    <citation type="journal article" date="2014" name="BMC Genomics">
        <title>Genome characteristics reveal the impact of lichenization on lichen-forming fungus Endocarpon pusillum Hedwig (Verrucariales, Ascomycota).</title>
        <authorList>
            <person name="Wang Y.-Y."/>
            <person name="Liu B."/>
            <person name="Zhang X.-Y."/>
            <person name="Zhou Q.-M."/>
            <person name="Zhang T."/>
            <person name="Li H."/>
            <person name="Yu Y.-F."/>
            <person name="Zhang X.-L."/>
            <person name="Hao X.-Y."/>
            <person name="Wang M."/>
            <person name="Wang L."/>
            <person name="Wei J.-C."/>
        </authorList>
    </citation>
    <scope>NUCLEOTIDE SEQUENCE [LARGE SCALE GENOMIC DNA]</scope>
    <source>
        <strain evidence="4">Z07020 / HMAS-L-300199</strain>
    </source>
</reference>
<name>U1FXK4_ENDPU</name>
<keyword evidence="4" id="KW-1185">Reference proteome</keyword>
<dbReference type="NCBIfam" id="NF040586">
    <property type="entry name" value="FxSxx_TPR"/>
    <property type="match status" value="1"/>
</dbReference>
<dbReference type="eggNOG" id="KOG1840">
    <property type="taxonomic scope" value="Eukaryota"/>
</dbReference>
<dbReference type="PANTHER" id="PTHR46082">
    <property type="entry name" value="ATP/GTP-BINDING PROTEIN-RELATED"/>
    <property type="match status" value="1"/>
</dbReference>
<evidence type="ECO:0000259" key="2">
    <source>
        <dbReference type="Pfam" id="PF17107"/>
    </source>
</evidence>
<dbReference type="Pfam" id="PF13424">
    <property type="entry name" value="TPR_12"/>
    <property type="match status" value="2"/>
</dbReference>
<feature type="domain" description="NACHT-NTPase and P-loop NTPases N-terminal" evidence="2">
    <location>
        <begin position="10"/>
        <end position="133"/>
    </location>
</feature>
<dbReference type="EMBL" id="KE721401">
    <property type="protein sequence ID" value="ERF69612.1"/>
    <property type="molecule type" value="Genomic_DNA"/>
</dbReference>
<dbReference type="HOGENOM" id="CLU_000288_125_8_1"/>
<feature type="region of interest" description="Disordered" evidence="1">
    <location>
        <begin position="557"/>
        <end position="585"/>
    </location>
</feature>
<evidence type="ECO:0000313" key="4">
    <source>
        <dbReference type="Proteomes" id="UP000019373"/>
    </source>
</evidence>
<dbReference type="GeneID" id="19238643"/>
<dbReference type="OrthoDB" id="1658288at2759"/>
<feature type="compositionally biased region" description="Acidic residues" evidence="1">
    <location>
        <begin position="562"/>
        <end position="576"/>
    </location>
</feature>
<proteinExistence type="predicted"/>
<dbReference type="RefSeq" id="XP_007804642.1">
    <property type="nucleotide sequence ID" value="XM_007806451.1"/>
</dbReference>
<dbReference type="SUPFAM" id="SSF52540">
    <property type="entry name" value="P-loop containing nucleoside triphosphate hydrolases"/>
    <property type="match status" value="1"/>
</dbReference>
<dbReference type="Gene3D" id="1.25.40.10">
    <property type="entry name" value="Tetratricopeptide repeat domain"/>
    <property type="match status" value="4"/>
</dbReference>
<dbReference type="InterPro" id="IPR011990">
    <property type="entry name" value="TPR-like_helical_dom_sf"/>
</dbReference>
<sequence length="1169" mass="133738">MSGLEVLGGISAVIAIIDGSVKVWESARKDLKFSATFETVGNRLPILRDILQTCLEQFEPIKTSLPADAAHGLVKTVNNCKRRAESLGTIFQETIPGEDDQWYERYRKVARRLGKGSKVEELMRAITEDAQNLVNYHAVKSASPTLYTKLKEISDEMASLEPSLPVDEADTQTFHNYDGTQIVSTGSSTQHNNINLSSGTMYSFASITGNPVFGPVFVKRPETPPSPSSTVPFRRDDDFVDRGTSDDNRTLLERIEQQCRPAASRVALVGIGGAGKSQLGIEYCHRLRERSPQTWVFWIHASNADRIEQGYREIAEGMKIPGRNDPKQNIFELVARWLRDESKGTWVLVLDNLDKDDVLSIPQAATPGAQFGDRDDQLRRPLSAYLPQSQNGAILITTRMRSMATKIVEPRDVIVVDPMTDMDAITLLKKKLDTPFDDGDLQELAYILEYMPLAIVQAAAYIRQRGARYSVQQYIKAFQRNEKKKTSLLNYEAGHLRRDPEAKNSIIITWQISFDDIREKWPLSADLLSLMCYFDRQGIPQEVLRVQPQEEEIQKMLRLNDDNVEDNENNEGEDIKDDGTSKTSNDDMFEEAVDQLMSYSFVSLGKDKTSFEMHGLVQLATRKWLAMHKEDEKWKAQFNRNLNAVLPNGNYENWGRCEMFFPHAKSAERHQPTDNRSGQEWAQILQKAAWYAEARGDYREAERMCDKSVKALQKILGGENVETSYSLGTLASIYWNQGRWKKAEELQVQVIETTKRVLGQEHPHTLTSIGNLAVIYGDQGRWKEAEELQVQVMETTKRVLGQEHPHTLNSIDHLASTYGNQGRWKEAEELQVQVMETTKRVLGQEHPHTLNSIDNLALKYRDQGRWKEAEELQVQVMETTKRVLGQEHPHTLNSIDNLALKYTLSSMRNLTLTYGDQGRWKEAEELQVQVMETTKRVLGQEHPHTLTSIHNLALTYGNQGRWKEAEELQMQVIETRKRMLGQKHPDTLSSMYNLALTYGDQGRWKEAEELQVQVMETRKRVLRQEHPDTLRSMHNLALIYRNQGRWKEAEELQVQVVETTKRVLGQEHLHTLTSIGNLALTYGDQGRWKEAEELQVQVMETRKRVLGQEHPDTLSSMHNLAFTMKEQGRNWEAIKLMAECVQLRNQVLHAEHPDTLSSAAMLAEWQRFE</sequence>
<dbReference type="InterPro" id="IPR019734">
    <property type="entry name" value="TPR_rpt"/>
</dbReference>
<accession>U1FXK4</accession>
<gene>
    <name evidence="3" type="ORF">EPUS_03604</name>
</gene>
<dbReference type="SMART" id="SM00028">
    <property type="entry name" value="TPR"/>
    <property type="match status" value="6"/>
</dbReference>